<reference evidence="1 2" key="1">
    <citation type="journal article" date="2016" name="Nat. Commun.">
        <title>Thousands of microbial genomes shed light on interconnected biogeochemical processes in an aquifer system.</title>
        <authorList>
            <person name="Anantharaman K."/>
            <person name="Brown C.T."/>
            <person name="Hug L.A."/>
            <person name="Sharon I."/>
            <person name="Castelle C.J."/>
            <person name="Probst A.J."/>
            <person name="Thomas B.C."/>
            <person name="Singh A."/>
            <person name="Wilkins M.J."/>
            <person name="Karaoz U."/>
            <person name="Brodie E.L."/>
            <person name="Williams K.H."/>
            <person name="Hubbard S.S."/>
            <person name="Banfield J.F."/>
        </authorList>
    </citation>
    <scope>NUCLEOTIDE SEQUENCE [LARGE SCALE GENOMIC DNA]</scope>
</reference>
<evidence type="ECO:0008006" key="3">
    <source>
        <dbReference type="Google" id="ProtNLM"/>
    </source>
</evidence>
<dbReference type="AlphaFoldDB" id="A0A1F5KCP8"/>
<dbReference type="GO" id="GO:0003677">
    <property type="term" value="F:DNA binding"/>
    <property type="evidence" value="ECO:0007669"/>
    <property type="project" value="InterPro"/>
</dbReference>
<organism evidence="1 2">
    <name type="scientific">Candidatus Daviesbacteria bacterium RIFCSPHIGHO2_12_FULL_37_11</name>
    <dbReference type="NCBI Taxonomy" id="1797777"/>
    <lineage>
        <taxon>Bacteria</taxon>
        <taxon>Candidatus Daviesiibacteriota</taxon>
    </lineage>
</organism>
<name>A0A1F5KCP8_9BACT</name>
<accession>A0A1F5KCP8</accession>
<proteinExistence type="predicted"/>
<dbReference type="Proteomes" id="UP000176527">
    <property type="component" value="Unassembled WGS sequence"/>
</dbReference>
<dbReference type="EMBL" id="MFDE01000014">
    <property type="protein sequence ID" value="OGE38722.1"/>
    <property type="molecule type" value="Genomic_DNA"/>
</dbReference>
<dbReference type="SUPFAM" id="SSF48019">
    <property type="entry name" value="post-AAA+ oligomerization domain-like"/>
    <property type="match status" value="1"/>
</dbReference>
<gene>
    <name evidence="1" type="ORF">A3F00_03575</name>
</gene>
<comment type="caution">
    <text evidence="1">The sequence shown here is derived from an EMBL/GenBank/DDBJ whole genome shotgun (WGS) entry which is preliminary data.</text>
</comment>
<evidence type="ECO:0000313" key="2">
    <source>
        <dbReference type="Proteomes" id="UP000176527"/>
    </source>
</evidence>
<protein>
    <recommendedName>
        <fullName evidence="3">DNA polymerase III delta N-terminal domain-containing protein</fullName>
    </recommendedName>
</protein>
<dbReference type="Gene3D" id="1.20.272.10">
    <property type="match status" value="1"/>
</dbReference>
<dbReference type="GO" id="GO:0006260">
    <property type="term" value="P:DNA replication"/>
    <property type="evidence" value="ECO:0007669"/>
    <property type="project" value="InterPro"/>
</dbReference>
<dbReference type="InterPro" id="IPR008921">
    <property type="entry name" value="DNA_pol3_clamp-load_cplx_C"/>
</dbReference>
<sequence>MKLLLLHGPAITSSRKKLINIKEKFSPNDVVIFEKGADPEDVLAVLQTVSMFEENRLVILENPPDDFISDPSLILYNTSLIVVFWFDHEVKKLPDGKEWEILFFPEAKEVSVFPFLDLLANKNPKAFLELDKLKKGGRDIQYVITMLFYLLRSLAITPKNAPEFVKRKLAKQRENFPLEKVKDLYKFVIETDFKIKKGLMGVDQVEFLLVNRFIDS</sequence>
<evidence type="ECO:0000313" key="1">
    <source>
        <dbReference type="EMBL" id="OGE38722.1"/>
    </source>
</evidence>